<proteinExistence type="predicted"/>
<dbReference type="Proteomes" id="UP000627715">
    <property type="component" value="Unassembled WGS sequence"/>
</dbReference>
<evidence type="ECO:0000256" key="2">
    <source>
        <dbReference type="ARBA" id="ARBA00022840"/>
    </source>
</evidence>
<keyword evidence="2" id="KW-0067">ATP-binding</keyword>
<dbReference type="InterPro" id="IPR027417">
    <property type="entry name" value="P-loop_NTPase"/>
</dbReference>
<dbReference type="InterPro" id="IPR041664">
    <property type="entry name" value="AAA_16"/>
</dbReference>
<feature type="domain" description="Orc1-like AAA ATPase" evidence="3">
    <location>
        <begin position="34"/>
        <end position="211"/>
    </location>
</feature>
<dbReference type="SMART" id="SM00028">
    <property type="entry name" value="TPR"/>
    <property type="match status" value="2"/>
</dbReference>
<dbReference type="PANTHER" id="PTHR16305">
    <property type="entry name" value="TESTICULAR SOLUBLE ADENYLYL CYCLASE"/>
    <property type="match status" value="1"/>
</dbReference>
<dbReference type="InterPro" id="IPR011990">
    <property type="entry name" value="TPR-like_helical_dom_sf"/>
</dbReference>
<dbReference type="SUPFAM" id="SSF52540">
    <property type="entry name" value="P-loop containing nucleoside triphosphate hydrolases"/>
    <property type="match status" value="1"/>
</dbReference>
<dbReference type="Gene3D" id="1.25.40.10">
    <property type="entry name" value="Tetratricopeptide repeat domain"/>
    <property type="match status" value="1"/>
</dbReference>
<dbReference type="AlphaFoldDB" id="A0A916VJM1"/>
<evidence type="ECO:0000259" key="3">
    <source>
        <dbReference type="Pfam" id="PF13191"/>
    </source>
</evidence>
<dbReference type="Pfam" id="PF13191">
    <property type="entry name" value="AAA_16"/>
    <property type="match status" value="1"/>
</dbReference>
<dbReference type="GO" id="GO:0005524">
    <property type="term" value="F:ATP binding"/>
    <property type="evidence" value="ECO:0007669"/>
    <property type="project" value="UniProtKB-KW"/>
</dbReference>
<dbReference type="InterPro" id="IPR019734">
    <property type="entry name" value="TPR_rpt"/>
</dbReference>
<keyword evidence="5" id="KW-1185">Reference proteome</keyword>
<dbReference type="GO" id="GO:0004016">
    <property type="term" value="F:adenylate cyclase activity"/>
    <property type="evidence" value="ECO:0007669"/>
    <property type="project" value="TreeGrafter"/>
</dbReference>
<accession>A0A916VJM1</accession>
<dbReference type="GO" id="GO:0005737">
    <property type="term" value="C:cytoplasm"/>
    <property type="evidence" value="ECO:0007669"/>
    <property type="project" value="TreeGrafter"/>
</dbReference>
<dbReference type="SUPFAM" id="SSF48452">
    <property type="entry name" value="TPR-like"/>
    <property type="match status" value="1"/>
</dbReference>
<dbReference type="RefSeq" id="WP_068810097.1">
    <property type="nucleotide sequence ID" value="NZ_BMIY01000010.1"/>
</dbReference>
<protein>
    <recommendedName>
        <fullName evidence="3">Orc1-like AAA ATPase domain-containing protein</fullName>
    </recommendedName>
</protein>
<evidence type="ECO:0000313" key="5">
    <source>
        <dbReference type="Proteomes" id="UP000627715"/>
    </source>
</evidence>
<comment type="caution">
    <text evidence="4">The sequence shown here is derived from an EMBL/GenBank/DDBJ whole genome shotgun (WGS) entry which is preliminary data.</text>
</comment>
<organism evidence="4 5">
    <name type="scientific">Pseudohongiella nitratireducens</name>
    <dbReference type="NCBI Taxonomy" id="1768907"/>
    <lineage>
        <taxon>Bacteria</taxon>
        <taxon>Pseudomonadati</taxon>
        <taxon>Pseudomonadota</taxon>
        <taxon>Gammaproteobacteria</taxon>
        <taxon>Pseudomonadales</taxon>
        <taxon>Pseudohongiellaceae</taxon>
        <taxon>Pseudohongiella</taxon>
    </lineage>
</organism>
<evidence type="ECO:0000256" key="1">
    <source>
        <dbReference type="ARBA" id="ARBA00022741"/>
    </source>
</evidence>
<reference evidence="4" key="1">
    <citation type="journal article" date="2014" name="Int. J. Syst. Evol. Microbiol.">
        <title>Complete genome sequence of Corynebacterium casei LMG S-19264T (=DSM 44701T), isolated from a smear-ripened cheese.</title>
        <authorList>
            <consortium name="US DOE Joint Genome Institute (JGI-PGF)"/>
            <person name="Walter F."/>
            <person name="Albersmeier A."/>
            <person name="Kalinowski J."/>
            <person name="Ruckert C."/>
        </authorList>
    </citation>
    <scope>NUCLEOTIDE SEQUENCE</scope>
    <source>
        <strain evidence="4">CGMCC 1.15425</strain>
    </source>
</reference>
<keyword evidence="1" id="KW-0547">Nucleotide-binding</keyword>
<reference evidence="4" key="2">
    <citation type="submission" date="2020-09" db="EMBL/GenBank/DDBJ databases">
        <authorList>
            <person name="Sun Q."/>
            <person name="Zhou Y."/>
        </authorList>
    </citation>
    <scope>NUCLEOTIDE SEQUENCE</scope>
    <source>
        <strain evidence="4">CGMCC 1.15425</strain>
    </source>
</reference>
<name>A0A916VJM1_9GAMM</name>
<gene>
    <name evidence="4" type="ORF">GCM10011403_23900</name>
</gene>
<dbReference type="OrthoDB" id="9816555at2"/>
<dbReference type="EMBL" id="BMIY01000010">
    <property type="protein sequence ID" value="GFZ80023.1"/>
    <property type="molecule type" value="Genomic_DNA"/>
</dbReference>
<sequence>MLISSAQQDNLFRIYDIEQSTAISSLEYSSPLPELIGRDDEIQLFRQQWQRVLNNETGALLIIGEPGIGKSRFLTECCQEVSSDVNDTDLTLIKGQQQNNEPFGVFTDWLQREFIPPEVNDVSTWLSARFGWLKEKSACIAYLVQSEEPVVTRLAKQPAAYIHKEISKQLLALMHAITGHNQPAILAIEDMHWVDTDSIDVIRQLIQHPPNNTLILATSRPEFDTDSLNADLLRLQGLSSKHIEVLIRSKIADDVFPEYLLENATRRADGNPLFAEAISALLKEGNTDKRIPESLLELLVFRLNLLGEELLTVISAASVIGREFDVFSLSDLLDKPTSYLSELLQTASQYELLELRSNDRYLFKHYLIYQAAYELLDYSYRRTLHRRAAEYIEHGTLHPMQYRSLDAHWLKSGSPANAVKYRLLHCDRLIALSSYQEALDYNQQTLTYFESGELDNTEQHIDCLHKQGQLAMMLRGYGDPLIVEFSRKEIELARQTQNLRAEYFAQLVLWFTSSSRDGHEAAVDEALTLQQIAIALDDLPLQVQAHYCLANGYMFMGEFDKAEAACLWAIKHADDNYDSQVDHFGEHAVVLCLSFLAWIDQFRHNDLDAALKKFDRAILLAEEVDHSYSLAFAQGFRILLLAWTDRFDLVEKFLPSQRQLADDYHFAFWQVAGKLVNQLCLIRNGTVDDCQEIREQLDVILQIIPGHFVSFAILHIKALAILEDWEALKKHTSQLLAFADTKTDRYHLADLYYHLSLVPDANLKAESISKAQRWVTTVGSPHVANKLAALNMTS</sequence>
<evidence type="ECO:0000313" key="4">
    <source>
        <dbReference type="EMBL" id="GFZ80023.1"/>
    </source>
</evidence>
<dbReference type="Gene3D" id="3.40.50.300">
    <property type="entry name" value="P-loop containing nucleotide triphosphate hydrolases"/>
    <property type="match status" value="1"/>
</dbReference>
<dbReference type="PANTHER" id="PTHR16305:SF28">
    <property type="entry name" value="GUANYLATE CYCLASE DOMAIN-CONTAINING PROTEIN"/>
    <property type="match status" value="1"/>
</dbReference>